<reference evidence="1" key="1">
    <citation type="submission" date="2013-01" db="EMBL/GenBank/DDBJ databases">
        <title>Genome assembly of Mariniradius saccharolyticus AK6.</title>
        <authorList>
            <person name="Vaidya B."/>
            <person name="Khatri I."/>
            <person name="Tanuku N.R.S."/>
            <person name="Subramanian S."/>
            <person name="Pinnaka A."/>
        </authorList>
    </citation>
    <scope>NUCLEOTIDE SEQUENCE [LARGE SCALE GENOMIC DNA]</scope>
    <source>
        <strain evidence="1">AK6</strain>
    </source>
</reference>
<evidence type="ECO:0000313" key="2">
    <source>
        <dbReference type="Proteomes" id="UP000010953"/>
    </source>
</evidence>
<dbReference type="InParanoid" id="M7XFU4"/>
<proteinExistence type="predicted"/>
<accession>M7XFU4</accession>
<dbReference type="Proteomes" id="UP000010953">
    <property type="component" value="Unassembled WGS sequence"/>
</dbReference>
<name>M7XFU4_9BACT</name>
<protein>
    <submittedName>
        <fullName evidence="1">Uncharacterized protein</fullName>
    </submittedName>
</protein>
<dbReference type="AlphaFoldDB" id="M7XFU4"/>
<gene>
    <name evidence="1" type="ORF">C943_00666</name>
</gene>
<sequence length="41" mass="4577">MIPSVKNSIGDLTCVIKSTRSGRPFTNGFAFEKGEFYTDFD</sequence>
<keyword evidence="2" id="KW-1185">Reference proteome</keyword>
<organism evidence="1 2">
    <name type="scientific">Mariniradius saccharolyticus AK6</name>
    <dbReference type="NCBI Taxonomy" id="1239962"/>
    <lineage>
        <taxon>Bacteria</taxon>
        <taxon>Pseudomonadati</taxon>
        <taxon>Bacteroidota</taxon>
        <taxon>Cytophagia</taxon>
        <taxon>Cytophagales</taxon>
        <taxon>Cyclobacteriaceae</taxon>
        <taxon>Mariniradius</taxon>
    </lineage>
</organism>
<comment type="caution">
    <text evidence="1">The sequence shown here is derived from an EMBL/GenBank/DDBJ whole genome shotgun (WGS) entry which is preliminary data.</text>
</comment>
<evidence type="ECO:0000313" key="1">
    <source>
        <dbReference type="EMBL" id="EMS33388.1"/>
    </source>
</evidence>
<dbReference type="EMBL" id="AMZY02000010">
    <property type="protein sequence ID" value="EMS33388.1"/>
    <property type="molecule type" value="Genomic_DNA"/>
</dbReference>